<proteinExistence type="predicted"/>
<dbReference type="PROSITE" id="PS50181">
    <property type="entry name" value="FBOX"/>
    <property type="match status" value="1"/>
</dbReference>
<protein>
    <recommendedName>
        <fullName evidence="1">F-box domain-containing protein</fullName>
    </recommendedName>
</protein>
<dbReference type="Pfam" id="PF00646">
    <property type="entry name" value="F-box"/>
    <property type="match status" value="1"/>
</dbReference>
<organism evidence="2 3">
    <name type="scientific">Fusarium austroafricanum</name>
    <dbReference type="NCBI Taxonomy" id="2364996"/>
    <lineage>
        <taxon>Eukaryota</taxon>
        <taxon>Fungi</taxon>
        <taxon>Dikarya</taxon>
        <taxon>Ascomycota</taxon>
        <taxon>Pezizomycotina</taxon>
        <taxon>Sordariomycetes</taxon>
        <taxon>Hypocreomycetidae</taxon>
        <taxon>Hypocreales</taxon>
        <taxon>Nectriaceae</taxon>
        <taxon>Fusarium</taxon>
        <taxon>Fusarium concolor species complex</taxon>
    </lineage>
</organism>
<sequence>MDQQHTFTFEMLPFDIHFELCKQLEYPDILRLAATNRHFHQHLHPKAILGATETINFVLDRDAHLRKIGHEFFACSNCFRFLPKKKFVRACSFYDISWSARFCLDCTATLQTQRHLKPVASAGCKLIYYFCHNCGDYRTKSAKCQGKRICSDLEEDEVVEALSLCAKPRRKPQGFEILPKHILAKISSFLGLLDVIHLAQASRELNDIVKPNQWVPLHNRYRFVHDTWINRVRDVEFDRIKEFPCYICCKIHPKTKFTPKQLEMSKDEPETAWKMRCQPCVWLMGRSDKSITRIEHRRREICGTCGCIKYARKTCGGCLELFAQGAVGPVITKSEDSNYQQYLSSIGSLFGGN</sequence>
<feature type="domain" description="F-box" evidence="1">
    <location>
        <begin position="172"/>
        <end position="217"/>
    </location>
</feature>
<dbReference type="EMBL" id="JAADJG010000395">
    <property type="protein sequence ID" value="KAF4447515.1"/>
    <property type="molecule type" value="Genomic_DNA"/>
</dbReference>
<dbReference type="InterPro" id="IPR001810">
    <property type="entry name" value="F-box_dom"/>
</dbReference>
<dbReference type="Proteomes" id="UP000605986">
    <property type="component" value="Unassembled WGS sequence"/>
</dbReference>
<dbReference type="CDD" id="cd09917">
    <property type="entry name" value="F-box_SF"/>
    <property type="match status" value="2"/>
</dbReference>
<evidence type="ECO:0000313" key="2">
    <source>
        <dbReference type="EMBL" id="KAF4447515.1"/>
    </source>
</evidence>
<reference evidence="2" key="1">
    <citation type="submission" date="2020-01" db="EMBL/GenBank/DDBJ databases">
        <title>Identification and distribution of gene clusters putatively required for synthesis of sphingolipid metabolism inhibitors in phylogenetically diverse species of the filamentous fungus Fusarium.</title>
        <authorList>
            <person name="Kim H.-S."/>
            <person name="Busman M."/>
            <person name="Brown D.W."/>
            <person name="Divon H."/>
            <person name="Uhlig S."/>
            <person name="Proctor R.H."/>
        </authorList>
    </citation>
    <scope>NUCLEOTIDE SEQUENCE</scope>
    <source>
        <strain evidence="2">NRRL 53441</strain>
    </source>
</reference>
<dbReference type="AlphaFoldDB" id="A0A8H4KC41"/>
<evidence type="ECO:0000259" key="1">
    <source>
        <dbReference type="PROSITE" id="PS50181"/>
    </source>
</evidence>
<comment type="caution">
    <text evidence="2">The sequence shown here is derived from an EMBL/GenBank/DDBJ whole genome shotgun (WGS) entry which is preliminary data.</text>
</comment>
<dbReference type="SUPFAM" id="SSF81383">
    <property type="entry name" value="F-box domain"/>
    <property type="match status" value="2"/>
</dbReference>
<gene>
    <name evidence="2" type="ORF">F53441_8999</name>
</gene>
<evidence type="ECO:0000313" key="3">
    <source>
        <dbReference type="Proteomes" id="UP000605986"/>
    </source>
</evidence>
<accession>A0A8H4KC41</accession>
<name>A0A8H4KC41_9HYPO</name>
<dbReference type="OrthoDB" id="5060046at2759"/>
<keyword evidence="3" id="KW-1185">Reference proteome</keyword>
<dbReference type="InterPro" id="IPR036047">
    <property type="entry name" value="F-box-like_dom_sf"/>
</dbReference>